<dbReference type="RefSeq" id="WP_188788046.1">
    <property type="nucleotide sequence ID" value="NZ_BMOC01000020.1"/>
</dbReference>
<name>A0A830EDE1_9EURY</name>
<dbReference type="Proteomes" id="UP000653099">
    <property type="component" value="Unassembled WGS sequence"/>
</dbReference>
<dbReference type="EMBL" id="BMOC01000020">
    <property type="protein sequence ID" value="GGJ14640.1"/>
    <property type="molecule type" value="Genomic_DNA"/>
</dbReference>
<evidence type="ECO:0000256" key="1">
    <source>
        <dbReference type="SAM" id="MobiDB-lite"/>
    </source>
</evidence>
<reference evidence="2" key="1">
    <citation type="journal article" date="2014" name="Int. J. Syst. Evol. Microbiol.">
        <title>Complete genome sequence of Corynebacterium casei LMG S-19264T (=DSM 44701T), isolated from a smear-ripened cheese.</title>
        <authorList>
            <consortium name="US DOE Joint Genome Institute (JGI-PGF)"/>
            <person name="Walter F."/>
            <person name="Albersmeier A."/>
            <person name="Kalinowski J."/>
            <person name="Ruckert C."/>
        </authorList>
    </citation>
    <scope>NUCLEOTIDE SEQUENCE</scope>
    <source>
        <strain evidence="2">JCM 14359</strain>
    </source>
</reference>
<feature type="compositionally biased region" description="Basic and acidic residues" evidence="1">
    <location>
        <begin position="7"/>
        <end position="16"/>
    </location>
</feature>
<reference evidence="2" key="2">
    <citation type="submission" date="2020-09" db="EMBL/GenBank/DDBJ databases">
        <authorList>
            <person name="Sun Q."/>
            <person name="Ohkuma M."/>
        </authorList>
    </citation>
    <scope>NUCLEOTIDE SEQUENCE</scope>
    <source>
        <strain evidence="2">JCM 14359</strain>
    </source>
</reference>
<accession>A0A830EDE1</accession>
<comment type="caution">
    <text evidence="2">The sequence shown here is derived from an EMBL/GenBank/DDBJ whole genome shotgun (WGS) entry which is preliminary data.</text>
</comment>
<protein>
    <submittedName>
        <fullName evidence="2">Uncharacterized protein</fullName>
    </submittedName>
</protein>
<proteinExistence type="predicted"/>
<gene>
    <name evidence="2" type="ORF">GCM10008995_25660</name>
</gene>
<dbReference type="AlphaFoldDB" id="A0A830EDE1"/>
<organism evidence="2 3">
    <name type="scientific">Halobellus salinus</name>
    <dbReference type="NCBI Taxonomy" id="931585"/>
    <lineage>
        <taxon>Archaea</taxon>
        <taxon>Methanobacteriati</taxon>
        <taxon>Methanobacteriota</taxon>
        <taxon>Stenosarchaea group</taxon>
        <taxon>Halobacteria</taxon>
        <taxon>Halobacteriales</taxon>
        <taxon>Haloferacaceae</taxon>
        <taxon>Halobellus</taxon>
    </lineage>
</organism>
<feature type="region of interest" description="Disordered" evidence="1">
    <location>
        <begin position="1"/>
        <end position="21"/>
    </location>
</feature>
<evidence type="ECO:0000313" key="2">
    <source>
        <dbReference type="EMBL" id="GGJ14640.1"/>
    </source>
</evidence>
<evidence type="ECO:0000313" key="3">
    <source>
        <dbReference type="Proteomes" id="UP000653099"/>
    </source>
</evidence>
<sequence>MSDEEITERFDADRLRGRPTADQCTAGTALTAVLETLAGMALVSEVAADALERLS</sequence>
<keyword evidence="3" id="KW-1185">Reference proteome</keyword>